<dbReference type="Proteomes" id="UP001303614">
    <property type="component" value="Unassembled WGS sequence"/>
</dbReference>
<dbReference type="RefSeq" id="WP_064509912.1">
    <property type="nucleotide sequence ID" value="NZ_JAYFSN010000039.1"/>
</dbReference>
<accession>A0A1A9M953</accession>
<keyword evidence="4" id="KW-1185">Reference proteome</keyword>
<dbReference type="AlphaFoldDB" id="A0A1A9M953"/>
<dbReference type="Proteomes" id="UP000077659">
    <property type="component" value="Unassembled WGS sequence"/>
</dbReference>
<gene>
    <name evidence="2" type="ORF">A7D17_20775</name>
    <name evidence="1" type="ORF">VB146_20905</name>
</gene>
<dbReference type="EMBL" id="LXNG01000026">
    <property type="protein sequence ID" value="OAG66581.1"/>
    <property type="molecule type" value="Genomic_DNA"/>
</dbReference>
<evidence type="ECO:0000313" key="1">
    <source>
        <dbReference type="EMBL" id="MEA5126259.1"/>
    </source>
</evidence>
<name>A0A1A9M953_9XANT</name>
<organism evidence="2 3">
    <name type="scientific">Xanthomonas floridensis</name>
    <dbReference type="NCBI Taxonomy" id="1843580"/>
    <lineage>
        <taxon>Bacteria</taxon>
        <taxon>Pseudomonadati</taxon>
        <taxon>Pseudomonadota</taxon>
        <taxon>Gammaproteobacteria</taxon>
        <taxon>Lysobacterales</taxon>
        <taxon>Lysobacteraceae</taxon>
        <taxon>Xanthomonas</taxon>
    </lineage>
</organism>
<evidence type="ECO:0008006" key="5">
    <source>
        <dbReference type="Google" id="ProtNLM"/>
    </source>
</evidence>
<evidence type="ECO:0000313" key="3">
    <source>
        <dbReference type="Proteomes" id="UP000077659"/>
    </source>
</evidence>
<dbReference type="OrthoDB" id="7619808at2"/>
<evidence type="ECO:0000313" key="2">
    <source>
        <dbReference type="EMBL" id="OAG66581.1"/>
    </source>
</evidence>
<sequence>MATTKTLATFDDILSIAKAEPRLVCESLRRTIVSLHSEVVELAWPKLKIISLGIGPRKMTEHYAYLSVHDAYVNLGFYHGTSLADPHGIMQGTGKALRHVKVRAVSTSSSAPVIELLQLAIADRKRHAHRA</sequence>
<reference evidence="1 4" key="2">
    <citation type="submission" date="2023-12" db="EMBL/GenBank/DDBJ databases">
        <title>Genome sequencing of Xanthomonas floridensis.</title>
        <authorList>
            <person name="Greer S."/>
            <person name="Harrison J."/>
            <person name="Grant M."/>
            <person name="Vicente J."/>
            <person name="Studholme D."/>
        </authorList>
    </citation>
    <scope>NUCLEOTIDE SEQUENCE [LARGE SCALE GENOMIC DNA]</scope>
    <source>
        <strain evidence="1 4">WHRI 8848</strain>
    </source>
</reference>
<comment type="caution">
    <text evidence="2">The sequence shown here is derived from an EMBL/GenBank/DDBJ whole genome shotgun (WGS) entry which is preliminary data.</text>
</comment>
<reference evidence="2 3" key="1">
    <citation type="submission" date="2016-05" db="EMBL/GenBank/DDBJ databases">
        <title>Pathogenic, phenotypic and molecular characterisation of Xanthomonas nasturtii sp. nov. and Xanthomonas floridensis sp. nov., new species of Xanthomonas associated with watercress production in Florida.</title>
        <authorList>
            <person name="Vicente J.G."/>
            <person name="Rothwell S."/>
            <person name="Holub E.B."/>
            <person name="Studholme D.J."/>
        </authorList>
    </citation>
    <scope>NUCLEOTIDE SEQUENCE [LARGE SCALE GENOMIC DNA]</scope>
    <source>
        <strain evidence="2 3">WHRI 8848</strain>
    </source>
</reference>
<evidence type="ECO:0000313" key="4">
    <source>
        <dbReference type="Proteomes" id="UP001303614"/>
    </source>
</evidence>
<proteinExistence type="predicted"/>
<protein>
    <recommendedName>
        <fullName evidence="5">YdhG-like domain-containing protein</fullName>
    </recommendedName>
</protein>
<dbReference type="EMBL" id="JAYFSO010000037">
    <property type="protein sequence ID" value="MEA5126259.1"/>
    <property type="molecule type" value="Genomic_DNA"/>
</dbReference>